<evidence type="ECO:0000313" key="5">
    <source>
        <dbReference type="Proteomes" id="UP000265566"/>
    </source>
</evidence>
<proteinExistence type="predicted"/>
<accession>G7IQW3</accession>
<name>G7IQW3_MEDTR</name>
<evidence type="ECO:0000313" key="2">
    <source>
        <dbReference type="EMBL" id="RHN74449.1"/>
    </source>
</evidence>
<dbReference type="EMBL" id="CM001218">
    <property type="protein sequence ID" value="AES66322.1"/>
    <property type="molecule type" value="Genomic_DNA"/>
</dbReference>
<evidence type="ECO:0000313" key="4">
    <source>
        <dbReference type="Proteomes" id="UP000002051"/>
    </source>
</evidence>
<dbReference type="Gramene" id="rna10523">
    <property type="protein sequence ID" value="RHN74449.1"/>
    <property type="gene ID" value="gene10523"/>
</dbReference>
<reference evidence="2" key="5">
    <citation type="journal article" date="2018" name="Nat. Plants">
        <title>Whole-genome landscape of Medicago truncatula symbiotic genes.</title>
        <authorList>
            <person name="Pecrix Y."/>
            <person name="Gamas P."/>
            <person name="Carrere S."/>
        </authorList>
    </citation>
    <scope>NUCLEOTIDE SEQUENCE</scope>
    <source>
        <tissue evidence="2">Leaves</tissue>
    </source>
</reference>
<dbReference type="EMBL" id="PSQE01000002">
    <property type="protein sequence ID" value="RHN74449.1"/>
    <property type="molecule type" value="Genomic_DNA"/>
</dbReference>
<evidence type="ECO:0000313" key="3">
    <source>
        <dbReference type="EnsemblPlants" id="AES66322"/>
    </source>
</evidence>
<sequence length="90" mass="10366">MQRASDHTGVLIFSTPINNRIIDCACSAINELCKIGLVENNVWHQHKDNRYKILHDIEYLKQFGRVDATLMEIIRLVEVGELQTLPSFDL</sequence>
<dbReference type="HOGENOM" id="CLU_2444157_0_0_1"/>
<dbReference type="Proteomes" id="UP000002051">
    <property type="component" value="Chromosome 2"/>
</dbReference>
<reference evidence="1 4" key="1">
    <citation type="journal article" date="2011" name="Nature">
        <title>The Medicago genome provides insight into the evolution of rhizobial symbioses.</title>
        <authorList>
            <person name="Young N.D."/>
            <person name="Debelle F."/>
            <person name="Oldroyd G.E."/>
            <person name="Geurts R."/>
            <person name="Cannon S.B."/>
            <person name="Udvardi M.K."/>
            <person name="Benedito V.A."/>
            <person name="Mayer K.F."/>
            <person name="Gouzy J."/>
            <person name="Schoof H."/>
            <person name="Van de Peer Y."/>
            <person name="Proost S."/>
            <person name="Cook D.R."/>
            <person name="Meyers B.C."/>
            <person name="Spannagl M."/>
            <person name="Cheung F."/>
            <person name="De Mita S."/>
            <person name="Krishnakumar V."/>
            <person name="Gundlach H."/>
            <person name="Zhou S."/>
            <person name="Mudge J."/>
            <person name="Bharti A.K."/>
            <person name="Murray J.D."/>
            <person name="Naoumkina M.A."/>
            <person name="Rosen B."/>
            <person name="Silverstein K.A."/>
            <person name="Tang H."/>
            <person name="Rombauts S."/>
            <person name="Zhao P.X."/>
            <person name="Zhou P."/>
            <person name="Barbe V."/>
            <person name="Bardou P."/>
            <person name="Bechner M."/>
            <person name="Bellec A."/>
            <person name="Berger A."/>
            <person name="Berges H."/>
            <person name="Bidwell S."/>
            <person name="Bisseling T."/>
            <person name="Choisne N."/>
            <person name="Couloux A."/>
            <person name="Denny R."/>
            <person name="Deshpande S."/>
            <person name="Dai X."/>
            <person name="Doyle J.J."/>
            <person name="Dudez A.M."/>
            <person name="Farmer A.D."/>
            <person name="Fouteau S."/>
            <person name="Franken C."/>
            <person name="Gibelin C."/>
            <person name="Gish J."/>
            <person name="Goldstein S."/>
            <person name="Gonzalez A.J."/>
            <person name="Green P.J."/>
            <person name="Hallab A."/>
            <person name="Hartog M."/>
            <person name="Hua A."/>
            <person name="Humphray S.J."/>
            <person name="Jeong D.H."/>
            <person name="Jing Y."/>
            <person name="Jocker A."/>
            <person name="Kenton S.M."/>
            <person name="Kim D.J."/>
            <person name="Klee K."/>
            <person name="Lai H."/>
            <person name="Lang C."/>
            <person name="Lin S."/>
            <person name="Macmil S.L."/>
            <person name="Magdelenat G."/>
            <person name="Matthews L."/>
            <person name="McCorrison J."/>
            <person name="Monaghan E.L."/>
            <person name="Mun J.H."/>
            <person name="Najar F.Z."/>
            <person name="Nicholson C."/>
            <person name="Noirot C."/>
            <person name="O'Bleness M."/>
            <person name="Paule C.R."/>
            <person name="Poulain J."/>
            <person name="Prion F."/>
            <person name="Qin B."/>
            <person name="Qu C."/>
            <person name="Retzel E.F."/>
            <person name="Riddle C."/>
            <person name="Sallet E."/>
            <person name="Samain S."/>
            <person name="Samson N."/>
            <person name="Sanders I."/>
            <person name="Saurat O."/>
            <person name="Scarpelli C."/>
            <person name="Schiex T."/>
            <person name="Segurens B."/>
            <person name="Severin A.J."/>
            <person name="Sherrier D.J."/>
            <person name="Shi R."/>
            <person name="Sims S."/>
            <person name="Singer S.R."/>
            <person name="Sinharoy S."/>
            <person name="Sterck L."/>
            <person name="Viollet A."/>
            <person name="Wang B.B."/>
            <person name="Wang K."/>
            <person name="Wang M."/>
            <person name="Wang X."/>
            <person name="Warfsmann J."/>
            <person name="Weissenbach J."/>
            <person name="White D.D."/>
            <person name="White J.D."/>
            <person name="Wiley G.B."/>
            <person name="Wincker P."/>
            <person name="Xing Y."/>
            <person name="Yang L."/>
            <person name="Yao Z."/>
            <person name="Ying F."/>
            <person name="Zhai J."/>
            <person name="Zhou L."/>
            <person name="Zuber A."/>
            <person name="Denarie J."/>
            <person name="Dixon R.A."/>
            <person name="May G.D."/>
            <person name="Schwartz D.C."/>
            <person name="Rogers J."/>
            <person name="Quetier F."/>
            <person name="Town C.D."/>
            <person name="Roe B.A."/>
        </authorList>
    </citation>
    <scope>NUCLEOTIDE SEQUENCE [LARGE SCALE GENOMIC DNA]</scope>
    <source>
        <strain evidence="1">A17</strain>
        <strain evidence="3 4">cv. Jemalong A17</strain>
    </source>
</reference>
<organism evidence="1 4">
    <name type="scientific">Medicago truncatula</name>
    <name type="common">Barrel medic</name>
    <name type="synonym">Medicago tribuloides</name>
    <dbReference type="NCBI Taxonomy" id="3880"/>
    <lineage>
        <taxon>Eukaryota</taxon>
        <taxon>Viridiplantae</taxon>
        <taxon>Streptophyta</taxon>
        <taxon>Embryophyta</taxon>
        <taxon>Tracheophyta</taxon>
        <taxon>Spermatophyta</taxon>
        <taxon>Magnoliopsida</taxon>
        <taxon>eudicotyledons</taxon>
        <taxon>Gunneridae</taxon>
        <taxon>Pentapetalae</taxon>
        <taxon>rosids</taxon>
        <taxon>fabids</taxon>
        <taxon>Fabales</taxon>
        <taxon>Fabaceae</taxon>
        <taxon>Papilionoideae</taxon>
        <taxon>50 kb inversion clade</taxon>
        <taxon>NPAAA clade</taxon>
        <taxon>Hologalegina</taxon>
        <taxon>IRL clade</taxon>
        <taxon>Trifolieae</taxon>
        <taxon>Medicago</taxon>
    </lineage>
</organism>
<dbReference type="PaxDb" id="3880-AES66322"/>
<keyword evidence="4" id="KW-1185">Reference proteome</keyword>
<reference evidence="1 4" key="2">
    <citation type="journal article" date="2014" name="BMC Genomics">
        <title>An improved genome release (version Mt4.0) for the model legume Medicago truncatula.</title>
        <authorList>
            <person name="Tang H."/>
            <person name="Krishnakumar V."/>
            <person name="Bidwell S."/>
            <person name="Rosen B."/>
            <person name="Chan A."/>
            <person name="Zhou S."/>
            <person name="Gentzbittel L."/>
            <person name="Childs K.L."/>
            <person name="Yandell M."/>
            <person name="Gundlach H."/>
            <person name="Mayer K.F."/>
            <person name="Schwartz D.C."/>
            <person name="Town C.D."/>
        </authorList>
    </citation>
    <scope>GENOME REANNOTATION</scope>
    <source>
        <strain evidence="3 4">cv. Jemalong A17</strain>
    </source>
</reference>
<reference evidence="5" key="4">
    <citation type="journal article" date="2018" name="Nat. Plants">
        <title>Whole-genome landscape of Medicago truncatula symbiotic genes.</title>
        <authorList>
            <person name="Pecrix Y."/>
            <person name="Staton S.E."/>
            <person name="Sallet E."/>
            <person name="Lelandais-Briere C."/>
            <person name="Moreau S."/>
            <person name="Carrere S."/>
            <person name="Blein T."/>
            <person name="Jardinaud M.F."/>
            <person name="Latrasse D."/>
            <person name="Zouine M."/>
            <person name="Zahm M."/>
            <person name="Kreplak J."/>
            <person name="Mayjonade B."/>
            <person name="Satge C."/>
            <person name="Perez M."/>
            <person name="Cauet S."/>
            <person name="Marande W."/>
            <person name="Chantry-Darmon C."/>
            <person name="Lopez-Roques C."/>
            <person name="Bouchez O."/>
            <person name="Berard A."/>
            <person name="Debelle F."/>
            <person name="Munos S."/>
            <person name="Bendahmane A."/>
            <person name="Berges H."/>
            <person name="Niebel A."/>
            <person name="Buitink J."/>
            <person name="Frugier F."/>
            <person name="Benhamed M."/>
            <person name="Crespi M."/>
            <person name="Gouzy J."/>
            <person name="Gamas P."/>
        </authorList>
    </citation>
    <scope>NUCLEOTIDE SEQUENCE [LARGE SCALE GENOMIC DNA]</scope>
    <source>
        <strain evidence="5">cv. Jemalong A17</strain>
    </source>
</reference>
<dbReference type="Proteomes" id="UP000265566">
    <property type="component" value="Chromosome 2"/>
</dbReference>
<reference evidence="3" key="3">
    <citation type="submission" date="2015-04" db="UniProtKB">
        <authorList>
            <consortium name="EnsemblPlants"/>
        </authorList>
    </citation>
    <scope>IDENTIFICATION</scope>
    <source>
        <strain evidence="3">cv. Jemalong A17</strain>
    </source>
</reference>
<dbReference type="AlphaFoldDB" id="G7IQW3"/>
<gene>
    <name evidence="1" type="ordered locus">MTR_2g065820</name>
    <name evidence="2" type="ORF">MtrunA17_Chr2g0310521</name>
</gene>
<protein>
    <submittedName>
        <fullName evidence="1 3">Uncharacterized protein</fullName>
    </submittedName>
</protein>
<evidence type="ECO:0000313" key="1">
    <source>
        <dbReference type="EMBL" id="AES66322.1"/>
    </source>
</evidence>
<dbReference type="EnsemblPlants" id="AES66322">
    <property type="protein sequence ID" value="AES66322"/>
    <property type="gene ID" value="MTR_2g065820"/>
</dbReference>